<name>A0ABS0YEY9_9BACT</name>
<comment type="caution">
    <text evidence="6">The sequence shown here is derived from an EMBL/GenBank/DDBJ whole genome shotgun (WGS) entry which is preliminary data.</text>
</comment>
<keyword evidence="2" id="KW-0472">Membrane</keyword>
<proteinExistence type="predicted"/>
<keyword evidence="7" id="KW-1185">Reference proteome</keyword>
<dbReference type="PROSITE" id="PS00018">
    <property type="entry name" value="EF_HAND_1"/>
    <property type="match status" value="1"/>
</dbReference>
<dbReference type="InterPro" id="IPR036280">
    <property type="entry name" value="Multihaem_cyt_sf"/>
</dbReference>
<feature type="signal peptide" evidence="3">
    <location>
        <begin position="1"/>
        <end position="21"/>
    </location>
</feature>
<feature type="domain" description="Cytochrome c-552/4" evidence="5">
    <location>
        <begin position="31"/>
        <end position="73"/>
    </location>
</feature>
<reference evidence="6 7" key="1">
    <citation type="submission" date="2020-12" db="EMBL/GenBank/DDBJ databases">
        <title>Geomonas sp. Red421, isolated from paddy soil.</title>
        <authorList>
            <person name="Xu Z."/>
            <person name="Zhang Z."/>
            <person name="Masuda Y."/>
            <person name="Itoh H."/>
            <person name="Senoo K."/>
        </authorList>
    </citation>
    <scope>NUCLEOTIDE SEQUENCE [LARGE SCALE GENOMIC DNA]</scope>
    <source>
        <strain evidence="6 7">Red421</strain>
    </source>
</reference>
<feature type="domain" description="Doubled CXXCH motif" evidence="4">
    <location>
        <begin position="109"/>
        <end position="144"/>
    </location>
</feature>
<dbReference type="PANTHER" id="PTHR35038:SF8">
    <property type="entry name" value="C-TYPE POLYHEME CYTOCHROME OMCC"/>
    <property type="match status" value="1"/>
</dbReference>
<dbReference type="InterPro" id="IPR023155">
    <property type="entry name" value="Cyt_c-552/4"/>
</dbReference>
<sequence>MSLLAKLAFCAWALAGLIAQASAWGFSYGDQTGNNQACLSCHGKTGDVPKGSFIDPQRFTQTAHANLGCEACHATVPANHPDGAKVPKADCRECHSGISEEYAKGLHAAKTACNGCHNPHLVQNPKDVSGQEINMICSNCHNSLEMTAKHGEWLPQSELHLRMLPCITCHTGAKDYYISMYIVKSKGDSRFGKQEVAEYADLKAIAGSRPIVSLIDTNRDNYVSLEELRVFNRTQKALHLYGMMTPSTVSHKFEILDSRRNCSFCHTSGSGLMQTSFIAVPEADGTFLRVPVEKGAVLDALYAAPDFYMMGSTKNAKLNQIGLAIICCGLIMPVGHGFVRFLTRKNRKQKEHQS</sequence>
<keyword evidence="2" id="KW-1133">Transmembrane helix</keyword>
<evidence type="ECO:0000256" key="3">
    <source>
        <dbReference type="SAM" id="SignalP"/>
    </source>
</evidence>
<keyword evidence="1 3" id="KW-0732">Signal</keyword>
<protein>
    <submittedName>
        <fullName evidence="6">Cytochrome C</fullName>
    </submittedName>
</protein>
<dbReference type="Proteomes" id="UP000614714">
    <property type="component" value="Unassembled WGS sequence"/>
</dbReference>
<dbReference type="EMBL" id="JAEMHL010000005">
    <property type="protein sequence ID" value="MBJ6750871.1"/>
    <property type="molecule type" value="Genomic_DNA"/>
</dbReference>
<evidence type="ECO:0000256" key="2">
    <source>
        <dbReference type="SAM" id="Phobius"/>
    </source>
</evidence>
<evidence type="ECO:0000313" key="6">
    <source>
        <dbReference type="EMBL" id="MBJ6750871.1"/>
    </source>
</evidence>
<organism evidence="6 7">
    <name type="scientific">Geomonas anaerohicana</name>
    <dbReference type="NCBI Taxonomy" id="2798583"/>
    <lineage>
        <taxon>Bacteria</taxon>
        <taxon>Pseudomonadati</taxon>
        <taxon>Thermodesulfobacteriota</taxon>
        <taxon>Desulfuromonadia</taxon>
        <taxon>Geobacterales</taxon>
        <taxon>Geobacteraceae</taxon>
        <taxon>Geomonas</taxon>
    </lineage>
</organism>
<evidence type="ECO:0000259" key="5">
    <source>
        <dbReference type="Pfam" id="PF13435"/>
    </source>
</evidence>
<keyword evidence="2" id="KW-0812">Transmembrane</keyword>
<dbReference type="Pfam" id="PF13435">
    <property type="entry name" value="Cytochrome_C554"/>
    <property type="match status" value="1"/>
</dbReference>
<feature type="transmembrane region" description="Helical" evidence="2">
    <location>
        <begin position="321"/>
        <end position="342"/>
    </location>
</feature>
<evidence type="ECO:0000259" key="4">
    <source>
        <dbReference type="Pfam" id="PF09699"/>
    </source>
</evidence>
<dbReference type="CDD" id="cd08168">
    <property type="entry name" value="Cytochrom_C3"/>
    <property type="match status" value="2"/>
</dbReference>
<dbReference type="InterPro" id="IPR018247">
    <property type="entry name" value="EF_Hand_1_Ca_BS"/>
</dbReference>
<gene>
    <name evidence="6" type="ORF">JFN91_11660</name>
</gene>
<evidence type="ECO:0000256" key="1">
    <source>
        <dbReference type="ARBA" id="ARBA00022729"/>
    </source>
</evidence>
<feature type="chain" id="PRO_5045519678" evidence="3">
    <location>
        <begin position="22"/>
        <end position="354"/>
    </location>
</feature>
<dbReference type="SUPFAM" id="SSF48695">
    <property type="entry name" value="Multiheme cytochromes"/>
    <property type="match status" value="1"/>
</dbReference>
<dbReference type="PANTHER" id="PTHR35038">
    <property type="entry name" value="DISSIMILATORY SULFITE REDUCTASE SIRA"/>
    <property type="match status" value="1"/>
</dbReference>
<dbReference type="InterPro" id="IPR010177">
    <property type="entry name" value="Paired_CXXCH_1"/>
</dbReference>
<evidence type="ECO:0000313" key="7">
    <source>
        <dbReference type="Proteomes" id="UP000614714"/>
    </source>
</evidence>
<dbReference type="InterPro" id="IPR051829">
    <property type="entry name" value="Multiheme_Cytochr_ET"/>
</dbReference>
<dbReference type="Gene3D" id="1.10.1130.10">
    <property type="entry name" value="Flavocytochrome C3, Chain A"/>
    <property type="match status" value="2"/>
</dbReference>
<dbReference type="Pfam" id="PF09699">
    <property type="entry name" value="Paired_CXXCH_1"/>
    <property type="match status" value="1"/>
</dbReference>
<accession>A0ABS0YEY9</accession>